<protein>
    <recommendedName>
        <fullName evidence="12">ABC transporter</fullName>
    </recommendedName>
</protein>
<dbReference type="Proteomes" id="UP000178107">
    <property type="component" value="Unassembled WGS sequence"/>
</dbReference>
<dbReference type="PANTHER" id="PTHR24221:SF654">
    <property type="entry name" value="ATP-BINDING CASSETTE SUB-FAMILY B MEMBER 6"/>
    <property type="match status" value="1"/>
</dbReference>
<proteinExistence type="predicted"/>
<dbReference type="GO" id="GO:0005886">
    <property type="term" value="C:plasma membrane"/>
    <property type="evidence" value="ECO:0007669"/>
    <property type="project" value="UniProtKB-SubCell"/>
</dbReference>
<dbReference type="PROSITE" id="PS50893">
    <property type="entry name" value="ABC_TRANSPORTER_2"/>
    <property type="match status" value="1"/>
</dbReference>
<dbReference type="SUPFAM" id="SSF90123">
    <property type="entry name" value="ABC transporter transmembrane region"/>
    <property type="match status" value="1"/>
</dbReference>
<dbReference type="EMBL" id="MHVH01000003">
    <property type="protein sequence ID" value="OHA90612.1"/>
    <property type="molecule type" value="Genomic_DNA"/>
</dbReference>
<keyword evidence="5 7" id="KW-1133">Transmembrane helix</keyword>
<dbReference type="GO" id="GO:0034040">
    <property type="term" value="F:ATPase-coupled lipid transmembrane transporter activity"/>
    <property type="evidence" value="ECO:0007669"/>
    <property type="project" value="TreeGrafter"/>
</dbReference>
<dbReference type="GO" id="GO:0016887">
    <property type="term" value="F:ATP hydrolysis activity"/>
    <property type="evidence" value="ECO:0007669"/>
    <property type="project" value="InterPro"/>
</dbReference>
<reference evidence="10 11" key="1">
    <citation type="journal article" date="2016" name="Nat. Commun.">
        <title>Thousands of microbial genomes shed light on interconnected biogeochemical processes in an aquifer system.</title>
        <authorList>
            <person name="Anantharaman K."/>
            <person name="Brown C.T."/>
            <person name="Hug L.A."/>
            <person name="Sharon I."/>
            <person name="Castelle C.J."/>
            <person name="Probst A.J."/>
            <person name="Thomas B.C."/>
            <person name="Singh A."/>
            <person name="Wilkins M.J."/>
            <person name="Karaoz U."/>
            <person name="Brodie E.L."/>
            <person name="Williams K.H."/>
            <person name="Hubbard S.S."/>
            <person name="Banfield J.F."/>
        </authorList>
    </citation>
    <scope>NUCLEOTIDE SEQUENCE [LARGE SCALE GENOMIC DNA]</scope>
</reference>
<evidence type="ECO:0000256" key="4">
    <source>
        <dbReference type="ARBA" id="ARBA00022840"/>
    </source>
</evidence>
<dbReference type="Pfam" id="PF00005">
    <property type="entry name" value="ABC_tran"/>
    <property type="match status" value="1"/>
</dbReference>
<comment type="caution">
    <text evidence="10">The sequence shown here is derived from an EMBL/GenBank/DDBJ whole genome shotgun (WGS) entry which is preliminary data.</text>
</comment>
<evidence type="ECO:0000256" key="2">
    <source>
        <dbReference type="ARBA" id="ARBA00022692"/>
    </source>
</evidence>
<feature type="domain" description="ABC transporter" evidence="8">
    <location>
        <begin position="352"/>
        <end position="589"/>
    </location>
</feature>
<evidence type="ECO:0008006" key="12">
    <source>
        <dbReference type="Google" id="ProtNLM"/>
    </source>
</evidence>
<dbReference type="InterPro" id="IPR003593">
    <property type="entry name" value="AAA+_ATPase"/>
</dbReference>
<organism evidence="10 11">
    <name type="scientific">Candidatus Zambryskibacteria bacterium RIFCSPHIGHO2_01_FULL_46_25</name>
    <dbReference type="NCBI Taxonomy" id="1802738"/>
    <lineage>
        <taxon>Bacteria</taxon>
        <taxon>Candidatus Zambryskiibacteriota</taxon>
    </lineage>
</organism>
<dbReference type="PROSITE" id="PS00211">
    <property type="entry name" value="ABC_TRANSPORTER_1"/>
    <property type="match status" value="1"/>
</dbReference>
<dbReference type="InterPro" id="IPR017871">
    <property type="entry name" value="ABC_transporter-like_CS"/>
</dbReference>
<sequence>MADNVRERRNALLYLFGETWKYSAGNRDKIVWYWLMFIAANVIAFLCQPLAMAKIMDVIQKEGITDANFGLLKWLLVFTLAVELAFWSLHGPARCIERTNAFKARLNYRKYLLKGVMTLPLEWHNDHHSGDTIDKIGKGTDGLFSFAHGSFMPISSLAQLIVSLVMLTIFSGSRSLAIALVMIFVSGFITVRFDRKMISQYEELDHADNKIAESVHDAISNITTVIILRMEKRVFGTIMRKVEKPYDLFRRNQQLNEIKWFLTSLCCAVMAAAVLYTHFRQNIGVPKATLVGSTYLLMSYLGRISDLFFQFTNLYGDLVRYQSRMMNAEELALDFKEENFANHVLPKNWRQLKVENLCFSHRNGGNGELHLDNVSFSLGRGEHMAVIGPSGGGKTTLLWALRDLHRSGSVHLFVDGQGVAEGFGGISRDIALVPQDPEIFATTILENITMGEEYEAELIRHYSNLTCFTEVAEKLPKKFDSSIKEKGVNLSGGEQQRLALARGLLASHDKSIVLLDEPTSSLDAATEMKVYRNIFREFRDKTIVASVHRLHLLPMFDKILLFNGGRIIASGSFADLLANSPEFQELWAQYNTEKKETV</sequence>
<dbReference type="Gene3D" id="1.20.1560.10">
    <property type="entry name" value="ABC transporter type 1, transmembrane domain"/>
    <property type="match status" value="1"/>
</dbReference>
<keyword evidence="3" id="KW-0547">Nucleotide-binding</keyword>
<dbReference type="GO" id="GO:0005524">
    <property type="term" value="F:ATP binding"/>
    <property type="evidence" value="ECO:0007669"/>
    <property type="project" value="UniProtKB-KW"/>
</dbReference>
<keyword evidence="4" id="KW-0067">ATP-binding</keyword>
<dbReference type="PROSITE" id="PS50929">
    <property type="entry name" value="ABC_TM1F"/>
    <property type="match status" value="1"/>
</dbReference>
<dbReference type="InterPro" id="IPR003439">
    <property type="entry name" value="ABC_transporter-like_ATP-bd"/>
</dbReference>
<evidence type="ECO:0000256" key="5">
    <source>
        <dbReference type="ARBA" id="ARBA00022989"/>
    </source>
</evidence>
<keyword evidence="2 7" id="KW-0812">Transmembrane</keyword>
<keyword evidence="6 7" id="KW-0472">Membrane</keyword>
<evidence type="ECO:0000313" key="11">
    <source>
        <dbReference type="Proteomes" id="UP000178107"/>
    </source>
</evidence>
<evidence type="ECO:0000313" key="10">
    <source>
        <dbReference type="EMBL" id="OHA90612.1"/>
    </source>
</evidence>
<feature type="transmembrane region" description="Helical" evidence="7">
    <location>
        <begin position="260"/>
        <end position="279"/>
    </location>
</feature>
<evidence type="ECO:0000259" key="8">
    <source>
        <dbReference type="PROSITE" id="PS50893"/>
    </source>
</evidence>
<evidence type="ECO:0000256" key="3">
    <source>
        <dbReference type="ARBA" id="ARBA00022741"/>
    </source>
</evidence>
<accession>A0A1G2T0G1</accession>
<dbReference type="InterPro" id="IPR011527">
    <property type="entry name" value="ABC1_TM_dom"/>
</dbReference>
<dbReference type="InterPro" id="IPR039421">
    <property type="entry name" value="Type_1_exporter"/>
</dbReference>
<feature type="domain" description="ABC transmembrane type-1" evidence="9">
    <location>
        <begin position="37"/>
        <end position="320"/>
    </location>
</feature>
<name>A0A1G2T0G1_9BACT</name>
<dbReference type="PANTHER" id="PTHR24221">
    <property type="entry name" value="ATP-BINDING CASSETTE SUB-FAMILY B"/>
    <property type="match status" value="1"/>
</dbReference>
<dbReference type="GO" id="GO:0140359">
    <property type="term" value="F:ABC-type transporter activity"/>
    <property type="evidence" value="ECO:0007669"/>
    <property type="project" value="InterPro"/>
</dbReference>
<comment type="subcellular location">
    <subcellularLocation>
        <location evidence="1">Cell membrane</location>
        <topology evidence="1">Multi-pass membrane protein</topology>
    </subcellularLocation>
</comment>
<evidence type="ECO:0000259" key="9">
    <source>
        <dbReference type="PROSITE" id="PS50929"/>
    </source>
</evidence>
<dbReference type="SUPFAM" id="SSF52540">
    <property type="entry name" value="P-loop containing nucleoside triphosphate hydrolases"/>
    <property type="match status" value="1"/>
</dbReference>
<dbReference type="InterPro" id="IPR027417">
    <property type="entry name" value="P-loop_NTPase"/>
</dbReference>
<dbReference type="Pfam" id="PF00664">
    <property type="entry name" value="ABC_membrane"/>
    <property type="match status" value="1"/>
</dbReference>
<dbReference type="SMART" id="SM00382">
    <property type="entry name" value="AAA"/>
    <property type="match status" value="1"/>
</dbReference>
<evidence type="ECO:0000256" key="7">
    <source>
        <dbReference type="SAM" id="Phobius"/>
    </source>
</evidence>
<dbReference type="Gene3D" id="3.40.50.300">
    <property type="entry name" value="P-loop containing nucleotide triphosphate hydrolases"/>
    <property type="match status" value="1"/>
</dbReference>
<evidence type="ECO:0000256" key="6">
    <source>
        <dbReference type="ARBA" id="ARBA00023136"/>
    </source>
</evidence>
<dbReference type="InterPro" id="IPR036640">
    <property type="entry name" value="ABC1_TM_sf"/>
</dbReference>
<feature type="transmembrane region" description="Helical" evidence="7">
    <location>
        <begin position="151"/>
        <end position="170"/>
    </location>
</feature>
<evidence type="ECO:0000256" key="1">
    <source>
        <dbReference type="ARBA" id="ARBA00004651"/>
    </source>
</evidence>
<feature type="transmembrane region" description="Helical" evidence="7">
    <location>
        <begin position="30"/>
        <end position="51"/>
    </location>
</feature>
<feature type="transmembrane region" description="Helical" evidence="7">
    <location>
        <begin position="176"/>
        <end position="193"/>
    </location>
</feature>
<dbReference type="AlphaFoldDB" id="A0A1G2T0G1"/>
<feature type="transmembrane region" description="Helical" evidence="7">
    <location>
        <begin position="71"/>
        <end position="89"/>
    </location>
</feature>
<gene>
    <name evidence="10" type="ORF">A2838_02735</name>
</gene>